<sequence length="207" mass="22742">MASSRASWMYTDPYVYQYSDINPEHDVFESKVSAGSDPCELEGCTPTDTPRCELPAGQLIKAVHDNHQIPKPSSPCGLDRSRVSISRRSVRYSNRREHSSVRMAEPHSPTSSQHSDLGLIPVGESTHMPAQHSVPDAVAPHQWARPSPPAYAAGLIPVDENATTPKEPSSDFDAILRNIGPISKKGKGKIGRERSSRYCDRYSSNFG</sequence>
<reference evidence="3" key="1">
    <citation type="submission" date="2019-06" db="EMBL/GenBank/DDBJ databases">
        <title>Draft genome sequence of the griseofulvin-producing fungus Xylaria cubensis strain G536.</title>
        <authorList>
            <person name="Mead M.E."/>
            <person name="Raja H.A."/>
            <person name="Steenwyk J.L."/>
            <person name="Knowles S.L."/>
            <person name="Oberlies N.H."/>
            <person name="Rokas A."/>
        </authorList>
    </citation>
    <scope>NUCLEOTIDE SEQUENCE [LARGE SCALE GENOMIC DNA]</scope>
    <source>
        <strain evidence="3">G536</strain>
    </source>
</reference>
<protein>
    <submittedName>
        <fullName evidence="2">Uncharacterized protein</fullName>
    </submittedName>
</protein>
<proteinExistence type="predicted"/>
<dbReference type="OrthoDB" id="4770300at2759"/>
<feature type="region of interest" description="Disordered" evidence="1">
    <location>
        <begin position="87"/>
        <end position="115"/>
    </location>
</feature>
<dbReference type="EMBL" id="VFLP01000025">
    <property type="protein sequence ID" value="TRX93975.1"/>
    <property type="molecule type" value="Genomic_DNA"/>
</dbReference>
<keyword evidence="3" id="KW-1185">Reference proteome</keyword>
<organism evidence="2 3">
    <name type="scientific">Xylaria flabelliformis</name>
    <dbReference type="NCBI Taxonomy" id="2512241"/>
    <lineage>
        <taxon>Eukaryota</taxon>
        <taxon>Fungi</taxon>
        <taxon>Dikarya</taxon>
        <taxon>Ascomycota</taxon>
        <taxon>Pezizomycotina</taxon>
        <taxon>Sordariomycetes</taxon>
        <taxon>Xylariomycetidae</taxon>
        <taxon>Xylariales</taxon>
        <taxon>Xylariaceae</taxon>
        <taxon>Xylaria</taxon>
    </lineage>
</organism>
<evidence type="ECO:0000313" key="3">
    <source>
        <dbReference type="Proteomes" id="UP000319160"/>
    </source>
</evidence>
<gene>
    <name evidence="2" type="ORF">FHL15_005053</name>
</gene>
<evidence type="ECO:0000313" key="2">
    <source>
        <dbReference type="EMBL" id="TRX93975.1"/>
    </source>
</evidence>
<dbReference type="Proteomes" id="UP000319160">
    <property type="component" value="Unassembled WGS sequence"/>
</dbReference>
<evidence type="ECO:0000256" key="1">
    <source>
        <dbReference type="SAM" id="MobiDB-lite"/>
    </source>
</evidence>
<name>A0A553I192_9PEZI</name>
<dbReference type="AlphaFoldDB" id="A0A553I192"/>
<feature type="region of interest" description="Disordered" evidence="1">
    <location>
        <begin position="159"/>
        <end position="196"/>
    </location>
</feature>
<comment type="caution">
    <text evidence="2">The sequence shown here is derived from an EMBL/GenBank/DDBJ whole genome shotgun (WGS) entry which is preliminary data.</text>
</comment>
<accession>A0A553I192</accession>